<reference evidence="6 7" key="1">
    <citation type="submission" date="2018-02" db="EMBL/GenBank/DDBJ databases">
        <title>Comparative genomes isolates from brazilian mangrove.</title>
        <authorList>
            <person name="Araujo J.E."/>
            <person name="Taketani R.G."/>
            <person name="Silva M.C.P."/>
            <person name="Loureco M.V."/>
            <person name="Andreote F.D."/>
        </authorList>
    </citation>
    <scope>NUCLEOTIDE SEQUENCE [LARGE SCALE GENOMIC DNA]</scope>
    <source>
        <strain evidence="6 7">Hex-1 MGV</strain>
    </source>
</reference>
<sequence>MSKKPIATASPSTPFRISPSTVARYFFQDCDRFLRFSAATPEQRTRDNSPTKQFDHSPLMNAIFESGYEWETYVLKNYLKKKAKIAKGEGELHKRRFSMAETHDLLRDGKPGTYIYQPTFRPPSSFYARFQIDPSLVTLSDNHPDLISVEVNEQGKRVFRVLDVKRGETLKLTHRVQVLLYALQLDEIIQDQGISDAQVDLSEGAVWLGQKDSPSLFDLDDFRPHLENFLRDDLSRILREPAKDVHWHLYFRCEWCEFFSHCRDEMTQEDNISRVANLTSYGKRHLKTEAKVDTIPQLASFLKQKDTDEILSRCASLTGQRPRLQKQVDALLSKRLELQDAAALAIPKGENIALFLTLQEEPLGKTVYLAGLLLQCKPEVGVKVLSQDMRAKLEDEKGRSKPLTLLACQPEEVTKLQSQWIHFLFKLLTQIDEFNRSISEWKDQVSLQAYIHSEQEKSLLIGLLIDALKKPKLAEKAMTLLFYFQAPELMMADRHPDSEVPYPVVVLVNALVKMFALPVDVRYTLPESLAALGSSFKYSRNDYYHFPFGDGMRAEAIHSVWRRGKRELSPEIRQRANLQLYAISALLRSMRQHASQSLFTWPPKFRLPDTETVSDKILSRLIFFTRYESLLRCLEVRDARSESREAQAFLGQVLELQARDEVRMAIVGDSAMEVDESGFPGWMLVDDDEDGRRAQLEYRDYLWRNKHWGGSGHPHRAIVGITQVRTNRLGLPSEITVDYKKPFSDVQPGSGDRLLLYPRFTDYTTDPIISFLRESVPSQGLFLDLLKAPEEVSETAMFSKPIENRLKQGETQLSLTTSQLEAYRRIRHRKFVPVWGPPGTGKTHFLASIILGLISAHADEGRPFRVLVTAFTHAAIENVLRKLAELKRTGSGGGQAVLGKAKKWHSPQLANAMIVEDKGIPSWLQRQQHAVLGSTVYSILKTYDELAETFDLVVIDEASQVRVSESAVPIGLVHSKGRLVLAGDHLQLPPIIAGDYPDTEPGEPVLHRSIFEAVGGSALHNDQIVSQLSENFRMNDYLTGVASHLLYGPKYQCFDEQVASRRLNLQLPNNASKISQACLDPDFPLVIVALEGIQAARENVIEAELVSILVSDLRQHLKTSSGKAYDSDQAFFKDGVFIVSPHRMQIRTIQQALHQERDWTSLPFVDTVDKMQGQEADAVIVSYGVSDPEFAMQEADFIYGLNRLNVAMTRAKTKCVLFLPRPLLDATPSVLDQPEAARGLAFMRRLISEVSDSAHNLTLEIPPGVKATIYRSSESQESR</sequence>
<dbReference type="Pfam" id="PF13245">
    <property type="entry name" value="AAA_19"/>
    <property type="match status" value="1"/>
</dbReference>
<dbReference type="PANTHER" id="PTHR43788">
    <property type="entry name" value="DNA2/NAM7 HELICASE FAMILY MEMBER"/>
    <property type="match status" value="1"/>
</dbReference>
<gene>
    <name evidence="6" type="ORF">C5Y83_07825</name>
</gene>
<dbReference type="CDD" id="cd18808">
    <property type="entry name" value="SF1_C_Upf1"/>
    <property type="match status" value="1"/>
</dbReference>
<dbReference type="PANTHER" id="PTHR43788:SF8">
    <property type="entry name" value="DNA-BINDING PROTEIN SMUBP-2"/>
    <property type="match status" value="1"/>
</dbReference>
<proteinExistence type="predicted"/>
<keyword evidence="4" id="KW-0067">ATP-binding</keyword>
<dbReference type="InterPro" id="IPR027417">
    <property type="entry name" value="P-loop_NTPase"/>
</dbReference>
<accession>A0A2S8G0Q2</accession>
<evidence type="ECO:0000256" key="4">
    <source>
        <dbReference type="ARBA" id="ARBA00022840"/>
    </source>
</evidence>
<evidence type="ECO:0000313" key="6">
    <source>
        <dbReference type="EMBL" id="PQO37841.1"/>
    </source>
</evidence>
<dbReference type="InterPro" id="IPR041679">
    <property type="entry name" value="DNA2/NAM7-like_C"/>
</dbReference>
<keyword evidence="1" id="KW-0547">Nucleotide-binding</keyword>
<protein>
    <recommendedName>
        <fullName evidence="5">DNA2/NAM7 helicase-like C-terminal domain-containing protein</fullName>
    </recommendedName>
</protein>
<dbReference type="GO" id="GO:0005524">
    <property type="term" value="F:ATP binding"/>
    <property type="evidence" value="ECO:0007669"/>
    <property type="project" value="UniProtKB-KW"/>
</dbReference>
<evidence type="ECO:0000256" key="2">
    <source>
        <dbReference type="ARBA" id="ARBA00022801"/>
    </source>
</evidence>
<feature type="domain" description="DNA2/NAM7 helicase-like C-terminal" evidence="5">
    <location>
        <begin position="1007"/>
        <end position="1217"/>
    </location>
</feature>
<evidence type="ECO:0000256" key="3">
    <source>
        <dbReference type="ARBA" id="ARBA00022806"/>
    </source>
</evidence>
<dbReference type="SUPFAM" id="SSF52540">
    <property type="entry name" value="P-loop containing nucleoside triphosphate hydrolases"/>
    <property type="match status" value="1"/>
</dbReference>
<dbReference type="InterPro" id="IPR050534">
    <property type="entry name" value="Coronavir_polyprotein_1ab"/>
</dbReference>
<dbReference type="RefSeq" id="WP_105329090.1">
    <property type="nucleotide sequence ID" value="NZ_PUHY01000005.1"/>
</dbReference>
<name>A0A2S8G0Q2_9BACT</name>
<dbReference type="InterPro" id="IPR047187">
    <property type="entry name" value="SF1_C_Upf1"/>
</dbReference>
<keyword evidence="2" id="KW-0378">Hydrolase</keyword>
<keyword evidence="3" id="KW-0347">Helicase</keyword>
<evidence type="ECO:0000259" key="5">
    <source>
        <dbReference type="Pfam" id="PF13087"/>
    </source>
</evidence>
<comment type="caution">
    <text evidence="6">The sequence shown here is derived from an EMBL/GenBank/DDBJ whole genome shotgun (WGS) entry which is preliminary data.</text>
</comment>
<evidence type="ECO:0000256" key="1">
    <source>
        <dbReference type="ARBA" id="ARBA00022741"/>
    </source>
</evidence>
<dbReference type="Pfam" id="PF13087">
    <property type="entry name" value="AAA_12"/>
    <property type="match status" value="1"/>
</dbReference>
<dbReference type="GO" id="GO:0043139">
    <property type="term" value="F:5'-3' DNA helicase activity"/>
    <property type="evidence" value="ECO:0007669"/>
    <property type="project" value="TreeGrafter"/>
</dbReference>
<dbReference type="Proteomes" id="UP000238322">
    <property type="component" value="Unassembled WGS sequence"/>
</dbReference>
<evidence type="ECO:0000313" key="7">
    <source>
        <dbReference type="Proteomes" id="UP000238322"/>
    </source>
</evidence>
<dbReference type="GO" id="GO:0016787">
    <property type="term" value="F:hydrolase activity"/>
    <property type="evidence" value="ECO:0007669"/>
    <property type="project" value="UniProtKB-KW"/>
</dbReference>
<dbReference type="EMBL" id="PUHY01000005">
    <property type="protein sequence ID" value="PQO37841.1"/>
    <property type="molecule type" value="Genomic_DNA"/>
</dbReference>
<dbReference type="Gene3D" id="3.40.50.300">
    <property type="entry name" value="P-loop containing nucleotide triphosphate hydrolases"/>
    <property type="match status" value="2"/>
</dbReference>
<dbReference type="OrthoDB" id="221882at2"/>
<organism evidence="6 7">
    <name type="scientific">Blastopirellula marina</name>
    <dbReference type="NCBI Taxonomy" id="124"/>
    <lineage>
        <taxon>Bacteria</taxon>
        <taxon>Pseudomonadati</taxon>
        <taxon>Planctomycetota</taxon>
        <taxon>Planctomycetia</taxon>
        <taxon>Pirellulales</taxon>
        <taxon>Pirellulaceae</taxon>
        <taxon>Blastopirellula</taxon>
    </lineage>
</organism>
<dbReference type="AlphaFoldDB" id="A0A2S8G0Q2"/>
<dbReference type="CDD" id="cd17934">
    <property type="entry name" value="DEXXQc_Upf1-like"/>
    <property type="match status" value="1"/>
</dbReference>